<keyword evidence="1" id="KW-0732">Signal</keyword>
<evidence type="ECO:0000313" key="3">
    <source>
        <dbReference type="Proteomes" id="UP000094527"/>
    </source>
</evidence>
<feature type="signal peptide" evidence="1">
    <location>
        <begin position="1"/>
        <end position="22"/>
    </location>
</feature>
<gene>
    <name evidence="2" type="ORF">Ocin01_15894</name>
</gene>
<evidence type="ECO:0000313" key="2">
    <source>
        <dbReference type="EMBL" id="ODM90785.1"/>
    </source>
</evidence>
<feature type="chain" id="PRO_5008903807" evidence="1">
    <location>
        <begin position="23"/>
        <end position="91"/>
    </location>
</feature>
<protein>
    <submittedName>
        <fullName evidence="2">Uncharacterized protein</fullName>
    </submittedName>
</protein>
<proteinExistence type="predicted"/>
<keyword evidence="3" id="KW-1185">Reference proteome</keyword>
<accession>A0A1D2MCT0</accession>
<dbReference type="Proteomes" id="UP000094527">
    <property type="component" value="Unassembled WGS sequence"/>
</dbReference>
<dbReference type="EMBL" id="LJIJ01001794">
    <property type="protein sequence ID" value="ODM90785.1"/>
    <property type="molecule type" value="Genomic_DNA"/>
</dbReference>
<name>A0A1D2MCT0_ORCCI</name>
<evidence type="ECO:0000256" key="1">
    <source>
        <dbReference type="SAM" id="SignalP"/>
    </source>
</evidence>
<dbReference type="AlphaFoldDB" id="A0A1D2MCT0"/>
<sequence length="91" mass="9829">MLTKYFISVALLCMLLCASIDAEIFEDTIAIEEGAKAEDVTPFKSIFFPVGTNDCRVPDLFAVTVNGPVVALSMAVAGAVVKSHTRFQPQF</sequence>
<reference evidence="2 3" key="1">
    <citation type="journal article" date="2016" name="Genome Biol. Evol.">
        <title>Gene Family Evolution Reflects Adaptation to Soil Environmental Stressors in the Genome of the Collembolan Orchesella cincta.</title>
        <authorList>
            <person name="Faddeeva-Vakhrusheva A."/>
            <person name="Derks M.F."/>
            <person name="Anvar S.Y."/>
            <person name="Agamennone V."/>
            <person name="Suring W."/>
            <person name="Smit S."/>
            <person name="van Straalen N.M."/>
            <person name="Roelofs D."/>
        </authorList>
    </citation>
    <scope>NUCLEOTIDE SEQUENCE [LARGE SCALE GENOMIC DNA]</scope>
    <source>
        <tissue evidence="2">Mixed pool</tissue>
    </source>
</reference>
<organism evidence="2 3">
    <name type="scientific">Orchesella cincta</name>
    <name type="common">Springtail</name>
    <name type="synonym">Podura cincta</name>
    <dbReference type="NCBI Taxonomy" id="48709"/>
    <lineage>
        <taxon>Eukaryota</taxon>
        <taxon>Metazoa</taxon>
        <taxon>Ecdysozoa</taxon>
        <taxon>Arthropoda</taxon>
        <taxon>Hexapoda</taxon>
        <taxon>Collembola</taxon>
        <taxon>Entomobryomorpha</taxon>
        <taxon>Entomobryoidea</taxon>
        <taxon>Orchesellidae</taxon>
        <taxon>Orchesellinae</taxon>
        <taxon>Orchesella</taxon>
    </lineage>
</organism>
<comment type="caution">
    <text evidence="2">The sequence shown here is derived from an EMBL/GenBank/DDBJ whole genome shotgun (WGS) entry which is preliminary data.</text>
</comment>